<comment type="caution">
    <text evidence="1">The sequence shown here is derived from an EMBL/GenBank/DDBJ whole genome shotgun (WGS) entry which is preliminary data.</text>
</comment>
<dbReference type="AlphaFoldDB" id="A0A2M7E9R6"/>
<evidence type="ECO:0000313" key="1">
    <source>
        <dbReference type="EMBL" id="PIV64490.1"/>
    </source>
</evidence>
<proteinExistence type="predicted"/>
<dbReference type="SUPFAM" id="SSF143011">
    <property type="entry name" value="RelE-like"/>
    <property type="match status" value="1"/>
</dbReference>
<accession>A0A2M7E9R6</accession>
<reference evidence="2" key="1">
    <citation type="submission" date="2017-09" db="EMBL/GenBank/DDBJ databases">
        <title>Depth-based differentiation of microbial function through sediment-hosted aquifers and enrichment of novel symbionts in the deep terrestrial subsurface.</title>
        <authorList>
            <person name="Probst A.J."/>
            <person name="Ladd B."/>
            <person name="Jarett J.K."/>
            <person name="Geller-Mcgrath D.E."/>
            <person name="Sieber C.M.K."/>
            <person name="Emerson J.B."/>
            <person name="Anantharaman K."/>
            <person name="Thomas B.C."/>
            <person name="Malmstrom R."/>
            <person name="Stieglmeier M."/>
            <person name="Klingl A."/>
            <person name="Woyke T."/>
            <person name="Ryan C.M."/>
            <person name="Banfield J.F."/>
        </authorList>
    </citation>
    <scope>NUCLEOTIDE SEQUENCE [LARGE SCALE GENOMIC DNA]</scope>
</reference>
<dbReference type="Gene3D" id="3.30.2310.20">
    <property type="entry name" value="RelE-like"/>
    <property type="match status" value="1"/>
</dbReference>
<dbReference type="InterPro" id="IPR035093">
    <property type="entry name" value="RelE/ParE_toxin_dom_sf"/>
</dbReference>
<sequence length="53" mass="6230">MYIKIIPRAQKDLDKLEEKLFNDIKDKIGSLKNNPRPPGCEKLTDEEGYRIRV</sequence>
<evidence type="ECO:0000313" key="2">
    <source>
        <dbReference type="Proteomes" id="UP000228886"/>
    </source>
</evidence>
<dbReference type="EMBL" id="PETL01000097">
    <property type="protein sequence ID" value="PIV64490.1"/>
    <property type="molecule type" value="Genomic_DNA"/>
</dbReference>
<feature type="non-terminal residue" evidence="1">
    <location>
        <position position="53"/>
    </location>
</feature>
<protein>
    <submittedName>
        <fullName evidence="1">Type II toxin-antitoxin system mRNA interferase toxin, RelE/StbE family</fullName>
    </submittedName>
</protein>
<organism evidence="1 2">
    <name type="scientific">bacterium (Candidatus Ratteibacteria) CG01_land_8_20_14_3_00_40_19</name>
    <dbReference type="NCBI Taxonomy" id="2014290"/>
    <lineage>
        <taxon>Bacteria</taxon>
        <taxon>Candidatus Ratteibacteria</taxon>
    </lineage>
</organism>
<name>A0A2M7E9R6_9BACT</name>
<dbReference type="Proteomes" id="UP000228886">
    <property type="component" value="Unassembled WGS sequence"/>
</dbReference>
<gene>
    <name evidence="1" type="ORF">COS11_01910</name>
</gene>